<evidence type="ECO:0000256" key="3">
    <source>
        <dbReference type="SAM" id="MobiDB-lite"/>
    </source>
</evidence>
<sequence length="270" mass="29733">MPESIKSRVAFAMLANTLRPVMNILLRKQWDGLENLPRDTGFIACPNHVTEIDPVVVGHFFYNQKIMPRYLAKASLFKVPVLGPALRATNQVPVERITAGASASLKGARTVIDAGGALIVYPEGTLTRDPDLWPMRGRTGAARLALQTGAPVVPIAHWGAEAVLPRYSKRLHLVPRKTVQLRVGKPVDLSDLRGQPMTKSVLDTATERIMDSLTVLVAELRNEKPPTVRWDPAVKGQTAIGRNFDTGLEKNPGRELKQSRELKQDGTDKK</sequence>
<proteinExistence type="predicted"/>
<keyword evidence="6" id="KW-1185">Reference proteome</keyword>
<feature type="domain" description="Phospholipid/glycerol acyltransferase" evidence="4">
    <location>
        <begin position="42"/>
        <end position="160"/>
    </location>
</feature>
<evidence type="ECO:0000259" key="4">
    <source>
        <dbReference type="SMART" id="SM00563"/>
    </source>
</evidence>
<dbReference type="InterPro" id="IPR002123">
    <property type="entry name" value="Plipid/glycerol_acylTrfase"/>
</dbReference>
<keyword evidence="1" id="KW-0808">Transferase</keyword>
<dbReference type="GO" id="GO:0016746">
    <property type="term" value="F:acyltransferase activity"/>
    <property type="evidence" value="ECO:0007669"/>
    <property type="project" value="UniProtKB-KW"/>
</dbReference>
<dbReference type="Pfam" id="PF01553">
    <property type="entry name" value="Acyltransferase"/>
    <property type="match status" value="1"/>
</dbReference>
<dbReference type="EMBL" id="CP151657">
    <property type="protein sequence ID" value="WZP16679.1"/>
    <property type="molecule type" value="Genomic_DNA"/>
</dbReference>
<dbReference type="PANTHER" id="PTHR10434:SF55">
    <property type="entry name" value="POSSIBLE ACYLTRANSFERASE"/>
    <property type="match status" value="1"/>
</dbReference>
<evidence type="ECO:0000256" key="2">
    <source>
        <dbReference type="ARBA" id="ARBA00023315"/>
    </source>
</evidence>
<dbReference type="RefSeq" id="WP_342024285.1">
    <property type="nucleotide sequence ID" value="NZ_CP151657.1"/>
</dbReference>
<dbReference type="SMART" id="SM00563">
    <property type="entry name" value="PlsC"/>
    <property type="match status" value="1"/>
</dbReference>
<keyword evidence="2 5" id="KW-0012">Acyltransferase</keyword>
<dbReference type="PANTHER" id="PTHR10434">
    <property type="entry name" value="1-ACYL-SN-GLYCEROL-3-PHOSPHATE ACYLTRANSFERASE"/>
    <property type="match status" value="1"/>
</dbReference>
<evidence type="ECO:0000256" key="1">
    <source>
        <dbReference type="ARBA" id="ARBA00022679"/>
    </source>
</evidence>
<dbReference type="CDD" id="cd07989">
    <property type="entry name" value="LPLAT_AGPAT-like"/>
    <property type="match status" value="1"/>
</dbReference>
<dbReference type="Proteomes" id="UP001448858">
    <property type="component" value="Chromosome"/>
</dbReference>
<organism evidence="5 6">
    <name type="scientific">Arthrobacter citreus</name>
    <dbReference type="NCBI Taxonomy" id="1670"/>
    <lineage>
        <taxon>Bacteria</taxon>
        <taxon>Bacillati</taxon>
        <taxon>Actinomycetota</taxon>
        <taxon>Actinomycetes</taxon>
        <taxon>Micrococcales</taxon>
        <taxon>Micrococcaceae</taxon>
        <taxon>Arthrobacter</taxon>
    </lineage>
</organism>
<evidence type="ECO:0000313" key="6">
    <source>
        <dbReference type="Proteomes" id="UP001448858"/>
    </source>
</evidence>
<feature type="compositionally biased region" description="Basic and acidic residues" evidence="3">
    <location>
        <begin position="247"/>
        <end position="270"/>
    </location>
</feature>
<dbReference type="SUPFAM" id="SSF69593">
    <property type="entry name" value="Glycerol-3-phosphate (1)-acyltransferase"/>
    <property type="match status" value="1"/>
</dbReference>
<protein>
    <submittedName>
        <fullName evidence="5">Lysophospholipid acyltransferase family protein</fullName>
    </submittedName>
</protein>
<evidence type="ECO:0000313" key="5">
    <source>
        <dbReference type="EMBL" id="WZP16679.1"/>
    </source>
</evidence>
<gene>
    <name evidence="5" type="ORF">AAE021_03590</name>
</gene>
<accession>A0ABZ2ZXD6</accession>
<reference evidence="5 6" key="1">
    <citation type="submission" date="2024-04" db="EMBL/GenBank/DDBJ databases">
        <title>Arthrobacter sp. from Plains bison fecal sample.</title>
        <authorList>
            <person name="Ruzzini A."/>
        </authorList>
    </citation>
    <scope>NUCLEOTIDE SEQUENCE [LARGE SCALE GENOMIC DNA]</scope>
    <source>
        <strain evidence="5 6">EINP1</strain>
    </source>
</reference>
<feature type="region of interest" description="Disordered" evidence="3">
    <location>
        <begin position="241"/>
        <end position="270"/>
    </location>
</feature>
<name>A0ABZ2ZXD6_9MICC</name>